<proteinExistence type="inferred from homology"/>
<dbReference type="CDD" id="cd03241">
    <property type="entry name" value="ABC_RecN"/>
    <property type="match status" value="1"/>
</dbReference>
<sequence>MLLSLHIRNYALIEKLDLEPHRAFNVITGETGAGKSIMLGALGLLLGGRVDKKVLLNENEKCVVEAHFDISAYNLQNIFAENDLDYEATTSVRREISSAGKSRAFINDTPVNLETLSQITSQLIDIHSQHDNLLLSAESYQRNIVDVFAENLPLFLEYQTLFQEYLQKNKFYKNLLAEKNQSQQELDYHKFLLDELQKASLQEDEQDELETEFGILENAEEIKSKLAESLYKLQESENSVLSSLKSIYRDFEKMSEFSAVYEELAERLENTLTELKDIAREVEKLFERTEYNPERLAWVQKRLDEIERLQKKHRVKSVRELLQIQQDLETKVQRVLNFDEILEKAEKEMQIALQKATEKAQLLSEKRKSVVATLENELQKLLSELGMPNARLQIQISSTELHSAGLDKVVFLFSANKGIVPQEIKNVASGGEFSRLMLAIKYILAGKTAMPTLIFDEIDTGISGEIALKMALMMKEMAKNHQIITITHLHQIAAKAEKHYFVFKEDTEARTISRIKELSYEERLQEIAQMISGIKNSTSALQSAKELLESK</sequence>
<evidence type="ECO:0000313" key="13">
    <source>
        <dbReference type="Proteomes" id="UP000233387"/>
    </source>
</evidence>
<keyword evidence="10" id="KW-0175">Coiled coil</keyword>
<evidence type="ECO:0000256" key="7">
    <source>
        <dbReference type="ARBA" id="ARBA00023204"/>
    </source>
</evidence>
<evidence type="ECO:0000259" key="11">
    <source>
        <dbReference type="PROSITE" id="PS50010"/>
    </source>
</evidence>
<evidence type="ECO:0000256" key="5">
    <source>
        <dbReference type="ARBA" id="ARBA00022763"/>
    </source>
</evidence>
<evidence type="ECO:0000256" key="9">
    <source>
        <dbReference type="PIRNR" id="PIRNR003128"/>
    </source>
</evidence>
<dbReference type="AlphaFoldDB" id="A0A2N3IK81"/>
<feature type="coiled-coil region" evidence="10">
    <location>
        <begin position="335"/>
        <end position="366"/>
    </location>
</feature>
<dbReference type="GO" id="GO:0009432">
    <property type="term" value="P:SOS response"/>
    <property type="evidence" value="ECO:0007669"/>
    <property type="project" value="TreeGrafter"/>
</dbReference>
<dbReference type="NCBIfam" id="TIGR00634">
    <property type="entry name" value="recN"/>
    <property type="match status" value="1"/>
</dbReference>
<dbReference type="GO" id="GO:0005085">
    <property type="term" value="F:guanyl-nucleotide exchange factor activity"/>
    <property type="evidence" value="ECO:0007669"/>
    <property type="project" value="InterPro"/>
</dbReference>
<protein>
    <recommendedName>
        <fullName evidence="3 9">DNA repair protein RecN</fullName>
    </recommendedName>
    <alternativeName>
        <fullName evidence="8 9">Recombination protein N</fullName>
    </alternativeName>
</protein>
<dbReference type="GO" id="GO:0006281">
    <property type="term" value="P:DNA repair"/>
    <property type="evidence" value="ECO:0007669"/>
    <property type="project" value="UniProtKB-KW"/>
</dbReference>
<evidence type="ECO:0000256" key="1">
    <source>
        <dbReference type="ARBA" id="ARBA00003618"/>
    </source>
</evidence>
<comment type="function">
    <text evidence="1 9">May be involved in recombinational repair of damaged DNA.</text>
</comment>
<keyword evidence="13" id="KW-1185">Reference proteome</keyword>
<dbReference type="GO" id="GO:0006310">
    <property type="term" value="P:DNA recombination"/>
    <property type="evidence" value="ECO:0007669"/>
    <property type="project" value="InterPro"/>
</dbReference>
<evidence type="ECO:0000256" key="4">
    <source>
        <dbReference type="ARBA" id="ARBA00022741"/>
    </source>
</evidence>
<organism evidence="12 13">
    <name type="scientific">Raineya orbicola</name>
    <dbReference type="NCBI Taxonomy" id="2016530"/>
    <lineage>
        <taxon>Bacteria</taxon>
        <taxon>Pseudomonadati</taxon>
        <taxon>Bacteroidota</taxon>
        <taxon>Cytophagia</taxon>
        <taxon>Cytophagales</taxon>
        <taxon>Raineyaceae</taxon>
        <taxon>Raineya</taxon>
    </lineage>
</organism>
<evidence type="ECO:0000256" key="10">
    <source>
        <dbReference type="SAM" id="Coils"/>
    </source>
</evidence>
<dbReference type="InterPro" id="IPR004604">
    <property type="entry name" value="DNA_recomb/repair_RecN"/>
</dbReference>
<dbReference type="Proteomes" id="UP000233387">
    <property type="component" value="Unassembled WGS sequence"/>
</dbReference>
<keyword evidence="4" id="KW-0547">Nucleotide-binding</keyword>
<evidence type="ECO:0000256" key="6">
    <source>
        <dbReference type="ARBA" id="ARBA00022840"/>
    </source>
</evidence>
<accession>A0A2N3IK81</accession>
<gene>
    <name evidence="12" type="ORF">Rain11_0282</name>
</gene>
<dbReference type="InterPro" id="IPR000219">
    <property type="entry name" value="DH_dom"/>
</dbReference>
<keyword evidence="7 9" id="KW-0234">DNA repair</keyword>
<keyword evidence="5 9" id="KW-0227">DNA damage</keyword>
<dbReference type="Pfam" id="PF02463">
    <property type="entry name" value="SMC_N"/>
    <property type="match status" value="1"/>
</dbReference>
<evidence type="ECO:0000313" key="12">
    <source>
        <dbReference type="EMBL" id="PKQ70745.1"/>
    </source>
</evidence>
<dbReference type="Gene3D" id="3.40.50.300">
    <property type="entry name" value="P-loop containing nucleotide triphosphate hydrolases"/>
    <property type="match status" value="2"/>
</dbReference>
<dbReference type="InterPro" id="IPR003395">
    <property type="entry name" value="RecF/RecN/SMC_N"/>
</dbReference>
<keyword evidence="6" id="KW-0067">ATP-binding</keyword>
<evidence type="ECO:0000256" key="8">
    <source>
        <dbReference type="ARBA" id="ARBA00033408"/>
    </source>
</evidence>
<dbReference type="GO" id="GO:0043590">
    <property type="term" value="C:bacterial nucleoid"/>
    <property type="evidence" value="ECO:0007669"/>
    <property type="project" value="TreeGrafter"/>
</dbReference>
<dbReference type="PANTHER" id="PTHR11059">
    <property type="entry name" value="DNA REPAIR PROTEIN RECN"/>
    <property type="match status" value="1"/>
</dbReference>
<evidence type="ECO:0000256" key="3">
    <source>
        <dbReference type="ARBA" id="ARBA00021315"/>
    </source>
</evidence>
<dbReference type="OrthoDB" id="9806954at2"/>
<dbReference type="PANTHER" id="PTHR11059:SF0">
    <property type="entry name" value="DNA REPAIR PROTEIN RECN"/>
    <property type="match status" value="1"/>
</dbReference>
<dbReference type="GO" id="GO:0005524">
    <property type="term" value="F:ATP binding"/>
    <property type="evidence" value="ECO:0007669"/>
    <property type="project" value="UniProtKB-KW"/>
</dbReference>
<feature type="coiled-coil region" evidence="10">
    <location>
        <begin position="216"/>
        <end position="288"/>
    </location>
</feature>
<dbReference type="PROSITE" id="PS50010">
    <property type="entry name" value="DH_2"/>
    <property type="match status" value="1"/>
</dbReference>
<comment type="similarity">
    <text evidence="2 9">Belongs to the RecN family.</text>
</comment>
<reference evidence="12 13" key="1">
    <citation type="submission" date="2017-06" db="EMBL/GenBank/DDBJ databases">
        <title>Raineya orbicola gen. nov., sp. nov. a slightly thermophilic bacterium of the phylum Bacteroidetes and the description of Raineyaceae fam. nov.</title>
        <authorList>
            <person name="Albuquerque L."/>
            <person name="Polonia A.R.M."/>
            <person name="Barroso C."/>
            <person name="Froufe H.J.C."/>
            <person name="Lage O."/>
            <person name="Lobo-Da-Cunha A."/>
            <person name="Egas C."/>
            <person name="Da Costa M.S."/>
        </authorList>
    </citation>
    <scope>NUCLEOTIDE SEQUENCE [LARGE SCALE GENOMIC DNA]</scope>
    <source>
        <strain evidence="12 13">SPSPC-11</strain>
    </source>
</reference>
<feature type="domain" description="DH" evidence="11">
    <location>
        <begin position="157"/>
        <end position="375"/>
    </location>
</feature>
<dbReference type="SUPFAM" id="SSF52540">
    <property type="entry name" value="P-loop containing nucleoside triphosphate hydrolases"/>
    <property type="match status" value="2"/>
</dbReference>
<dbReference type="EMBL" id="NKXO01000003">
    <property type="protein sequence ID" value="PKQ70745.1"/>
    <property type="molecule type" value="Genomic_DNA"/>
</dbReference>
<comment type="caution">
    <text evidence="12">The sequence shown here is derived from an EMBL/GenBank/DDBJ whole genome shotgun (WGS) entry which is preliminary data.</text>
</comment>
<dbReference type="InterPro" id="IPR027417">
    <property type="entry name" value="P-loop_NTPase"/>
</dbReference>
<dbReference type="RefSeq" id="WP_101357547.1">
    <property type="nucleotide sequence ID" value="NZ_NKXO01000003.1"/>
</dbReference>
<evidence type="ECO:0000256" key="2">
    <source>
        <dbReference type="ARBA" id="ARBA00009441"/>
    </source>
</evidence>
<name>A0A2N3IK81_9BACT</name>
<dbReference type="PIRSF" id="PIRSF003128">
    <property type="entry name" value="RecN"/>
    <property type="match status" value="1"/>
</dbReference>